<proteinExistence type="predicted"/>
<dbReference type="AlphaFoldDB" id="A0A840NP61"/>
<accession>A0A840NP61</accession>
<gene>
    <name evidence="1" type="ORF">BJ969_004157</name>
</gene>
<organism evidence="1 2">
    <name type="scientific">Saccharopolyspora gloriosae</name>
    <dbReference type="NCBI Taxonomy" id="455344"/>
    <lineage>
        <taxon>Bacteria</taxon>
        <taxon>Bacillati</taxon>
        <taxon>Actinomycetota</taxon>
        <taxon>Actinomycetes</taxon>
        <taxon>Pseudonocardiales</taxon>
        <taxon>Pseudonocardiaceae</taxon>
        <taxon>Saccharopolyspora</taxon>
    </lineage>
</organism>
<comment type="caution">
    <text evidence="1">The sequence shown here is derived from an EMBL/GenBank/DDBJ whole genome shotgun (WGS) entry which is preliminary data.</text>
</comment>
<keyword evidence="2" id="KW-1185">Reference proteome</keyword>
<dbReference type="RefSeq" id="WP_184481131.1">
    <property type="nucleotide sequence ID" value="NZ_JACHIV010000001.1"/>
</dbReference>
<evidence type="ECO:0000313" key="1">
    <source>
        <dbReference type="EMBL" id="MBB5071069.1"/>
    </source>
</evidence>
<dbReference type="EMBL" id="JACHIV010000001">
    <property type="protein sequence ID" value="MBB5071069.1"/>
    <property type="molecule type" value="Genomic_DNA"/>
</dbReference>
<dbReference type="Proteomes" id="UP000580474">
    <property type="component" value="Unassembled WGS sequence"/>
</dbReference>
<protein>
    <submittedName>
        <fullName evidence="1">Uncharacterized protein</fullName>
    </submittedName>
</protein>
<sequence length="109" mass="12309">MNLSADFIEGVREAGEDDWVQFIDLGHLLIEESGTNERLIERGVDAAAELIERGIVRPGQLTEHGFQPWTCSKSEAIDQIREMAQEISKTQSIFRPGDICWFDVITDES</sequence>
<name>A0A840NP61_9PSEU</name>
<evidence type="ECO:0000313" key="2">
    <source>
        <dbReference type="Proteomes" id="UP000580474"/>
    </source>
</evidence>
<reference evidence="1 2" key="1">
    <citation type="submission" date="2020-08" db="EMBL/GenBank/DDBJ databases">
        <title>Sequencing the genomes of 1000 actinobacteria strains.</title>
        <authorList>
            <person name="Klenk H.-P."/>
        </authorList>
    </citation>
    <scope>NUCLEOTIDE SEQUENCE [LARGE SCALE GENOMIC DNA]</scope>
    <source>
        <strain evidence="1 2">DSM 45582</strain>
    </source>
</reference>